<accession>A0A8T1QE37</accession>
<feature type="region of interest" description="Disordered" evidence="1">
    <location>
        <begin position="83"/>
        <end position="112"/>
    </location>
</feature>
<evidence type="ECO:0000256" key="1">
    <source>
        <dbReference type="SAM" id="MobiDB-lite"/>
    </source>
</evidence>
<comment type="caution">
    <text evidence="2">The sequence shown here is derived from an EMBL/GenBank/DDBJ whole genome shotgun (WGS) entry which is preliminary data.</text>
</comment>
<dbReference type="EMBL" id="CM031813">
    <property type="protein sequence ID" value="KAG6652641.1"/>
    <property type="molecule type" value="Genomic_DNA"/>
</dbReference>
<evidence type="ECO:0000313" key="3">
    <source>
        <dbReference type="Proteomes" id="UP000811609"/>
    </source>
</evidence>
<evidence type="ECO:0000313" key="2">
    <source>
        <dbReference type="EMBL" id="KAG6652641.1"/>
    </source>
</evidence>
<dbReference type="Proteomes" id="UP000811609">
    <property type="component" value="Chromosome 5"/>
</dbReference>
<feature type="compositionally biased region" description="Basic and acidic residues" evidence="1">
    <location>
        <begin position="96"/>
        <end position="112"/>
    </location>
</feature>
<organism evidence="2 3">
    <name type="scientific">Carya illinoinensis</name>
    <name type="common">Pecan</name>
    <dbReference type="NCBI Taxonomy" id="32201"/>
    <lineage>
        <taxon>Eukaryota</taxon>
        <taxon>Viridiplantae</taxon>
        <taxon>Streptophyta</taxon>
        <taxon>Embryophyta</taxon>
        <taxon>Tracheophyta</taxon>
        <taxon>Spermatophyta</taxon>
        <taxon>Magnoliopsida</taxon>
        <taxon>eudicotyledons</taxon>
        <taxon>Gunneridae</taxon>
        <taxon>Pentapetalae</taxon>
        <taxon>rosids</taxon>
        <taxon>fabids</taxon>
        <taxon>Fagales</taxon>
        <taxon>Juglandaceae</taxon>
        <taxon>Carya</taxon>
    </lineage>
</organism>
<reference evidence="2" key="1">
    <citation type="submission" date="2020-12" db="EMBL/GenBank/DDBJ databases">
        <title>WGS assembly of Carya illinoinensis cv. Pawnee.</title>
        <authorList>
            <person name="Platts A."/>
            <person name="Shu S."/>
            <person name="Wright S."/>
            <person name="Barry K."/>
            <person name="Edger P."/>
            <person name="Pires J.C."/>
            <person name="Schmutz J."/>
        </authorList>
    </citation>
    <scope>NUCLEOTIDE SEQUENCE</scope>
    <source>
        <tissue evidence="2">Leaf</tissue>
    </source>
</reference>
<protein>
    <submittedName>
        <fullName evidence="2">Uncharacterized protein</fullName>
    </submittedName>
</protein>
<dbReference type="AlphaFoldDB" id="A0A8T1QE37"/>
<name>A0A8T1QE37_CARIL</name>
<feature type="compositionally biased region" description="Low complexity" evidence="1">
    <location>
        <begin position="83"/>
        <end position="94"/>
    </location>
</feature>
<proteinExistence type="predicted"/>
<keyword evidence="3" id="KW-1185">Reference proteome</keyword>
<gene>
    <name evidence="2" type="ORF">CIPAW_05G020200</name>
</gene>
<sequence>MMKLSKKHGNHHGQHEHHCLYLILFKLHSITRPTNYKTNNDILQVKTIVLEMVKVNVLEMEKTISVTKSNSIELSKALKTSAGGASAGVASSGAFIEERKGEGENGREKVRE</sequence>